<sequence>MIPVAVTLKQSPLRIHLPVSYGGSSSPLQFQFQFMKAKNKRGVCICRAELLHEAPFSIAIGASILNTLLFTPSHPVDVDAEDASTDARLAVMSIISFIPFFNWLSWVFALMDTGHPRYAVYALVYLAPYLRTNLSLSPDDSWLPISSIFLCVLHIQLEASITSGDLESFNFFNEIGKRLGFINLKKDIRPNSLRKKHQQETKPNHMNLPSSDEKRKWKVPIKPSEDVEHVNEDDATKH</sequence>
<dbReference type="PANTHER" id="PTHR36804">
    <property type="entry name" value="OSJNBA0013K16.11 PROTEIN"/>
    <property type="match status" value="1"/>
</dbReference>
<comment type="caution">
    <text evidence="3">The sequence shown here is derived from an EMBL/GenBank/DDBJ whole genome shotgun (WGS) entry which is preliminary data.</text>
</comment>
<keyword evidence="2" id="KW-0812">Transmembrane</keyword>
<keyword evidence="4" id="KW-1185">Reference proteome</keyword>
<organism evidence="3 4">
    <name type="scientific">Saponaria officinalis</name>
    <name type="common">Common soapwort</name>
    <name type="synonym">Lychnis saponaria</name>
    <dbReference type="NCBI Taxonomy" id="3572"/>
    <lineage>
        <taxon>Eukaryota</taxon>
        <taxon>Viridiplantae</taxon>
        <taxon>Streptophyta</taxon>
        <taxon>Embryophyta</taxon>
        <taxon>Tracheophyta</taxon>
        <taxon>Spermatophyta</taxon>
        <taxon>Magnoliopsida</taxon>
        <taxon>eudicotyledons</taxon>
        <taxon>Gunneridae</taxon>
        <taxon>Pentapetalae</taxon>
        <taxon>Caryophyllales</taxon>
        <taxon>Caryophyllaceae</taxon>
        <taxon>Caryophylleae</taxon>
        <taxon>Saponaria</taxon>
    </lineage>
</organism>
<gene>
    <name evidence="3" type="ORF">RND81_13G061100</name>
</gene>
<protein>
    <submittedName>
        <fullName evidence="3">Uncharacterized protein</fullName>
    </submittedName>
</protein>
<keyword evidence="2" id="KW-1133">Transmembrane helix</keyword>
<reference evidence="3" key="1">
    <citation type="submission" date="2024-03" db="EMBL/GenBank/DDBJ databases">
        <title>WGS assembly of Saponaria officinalis var. Norfolk2.</title>
        <authorList>
            <person name="Jenkins J."/>
            <person name="Shu S."/>
            <person name="Grimwood J."/>
            <person name="Barry K."/>
            <person name="Goodstein D."/>
            <person name="Schmutz J."/>
            <person name="Leebens-Mack J."/>
            <person name="Osbourn A."/>
        </authorList>
    </citation>
    <scope>NUCLEOTIDE SEQUENCE [LARGE SCALE GENOMIC DNA]</scope>
    <source>
        <strain evidence="3">JIC</strain>
    </source>
</reference>
<evidence type="ECO:0000256" key="2">
    <source>
        <dbReference type="SAM" id="Phobius"/>
    </source>
</evidence>
<feature type="region of interest" description="Disordered" evidence="1">
    <location>
        <begin position="192"/>
        <end position="238"/>
    </location>
</feature>
<dbReference type="Proteomes" id="UP001443914">
    <property type="component" value="Unassembled WGS sequence"/>
</dbReference>
<evidence type="ECO:0000256" key="1">
    <source>
        <dbReference type="SAM" id="MobiDB-lite"/>
    </source>
</evidence>
<keyword evidence="2" id="KW-0472">Membrane</keyword>
<proteinExistence type="predicted"/>
<name>A0AAW1GUG9_SAPOF</name>
<evidence type="ECO:0000313" key="4">
    <source>
        <dbReference type="Proteomes" id="UP001443914"/>
    </source>
</evidence>
<accession>A0AAW1GUG9</accession>
<evidence type="ECO:0000313" key="3">
    <source>
        <dbReference type="EMBL" id="KAK9668443.1"/>
    </source>
</evidence>
<dbReference type="PANTHER" id="PTHR36804:SF1">
    <property type="entry name" value="OS04G0585600 PROTEIN"/>
    <property type="match status" value="1"/>
</dbReference>
<feature type="transmembrane region" description="Helical" evidence="2">
    <location>
        <begin position="89"/>
        <end position="111"/>
    </location>
</feature>
<dbReference type="AlphaFoldDB" id="A0AAW1GUG9"/>
<feature type="compositionally biased region" description="Basic and acidic residues" evidence="1">
    <location>
        <begin position="223"/>
        <end position="238"/>
    </location>
</feature>
<dbReference type="EMBL" id="JBDFQZ010000013">
    <property type="protein sequence ID" value="KAK9668443.1"/>
    <property type="molecule type" value="Genomic_DNA"/>
</dbReference>
<feature type="transmembrane region" description="Helical" evidence="2">
    <location>
        <begin position="50"/>
        <end position="69"/>
    </location>
</feature>